<dbReference type="InterPro" id="IPR045789">
    <property type="entry name" value="Insc_C"/>
</dbReference>
<feature type="region of interest" description="Disordered" evidence="1">
    <location>
        <begin position="156"/>
        <end position="211"/>
    </location>
</feature>
<dbReference type="EMBL" id="JARKIK010000025">
    <property type="protein sequence ID" value="KAK8743359.1"/>
    <property type="molecule type" value="Genomic_DNA"/>
</dbReference>
<dbReference type="Pfam" id="PF19427">
    <property type="entry name" value="Insc_C"/>
    <property type="match status" value="1"/>
</dbReference>
<proteinExistence type="predicted"/>
<dbReference type="PANTHER" id="PTHR21386">
    <property type="entry name" value="INSCUTEABLE"/>
    <property type="match status" value="1"/>
</dbReference>
<dbReference type="InterPro" id="IPR011989">
    <property type="entry name" value="ARM-like"/>
</dbReference>
<dbReference type="GO" id="GO:0009786">
    <property type="term" value="P:regulation of asymmetric cell division"/>
    <property type="evidence" value="ECO:0007669"/>
    <property type="project" value="TreeGrafter"/>
</dbReference>
<name>A0AAW0XUJ9_CHEQU</name>
<dbReference type="SMART" id="SM00185">
    <property type="entry name" value="ARM"/>
    <property type="match status" value="3"/>
</dbReference>
<organism evidence="3 4">
    <name type="scientific">Cherax quadricarinatus</name>
    <name type="common">Australian red claw crayfish</name>
    <dbReference type="NCBI Taxonomy" id="27406"/>
    <lineage>
        <taxon>Eukaryota</taxon>
        <taxon>Metazoa</taxon>
        <taxon>Ecdysozoa</taxon>
        <taxon>Arthropoda</taxon>
        <taxon>Crustacea</taxon>
        <taxon>Multicrustacea</taxon>
        <taxon>Malacostraca</taxon>
        <taxon>Eumalacostraca</taxon>
        <taxon>Eucarida</taxon>
        <taxon>Decapoda</taxon>
        <taxon>Pleocyemata</taxon>
        <taxon>Astacidea</taxon>
        <taxon>Parastacoidea</taxon>
        <taxon>Parastacidae</taxon>
        <taxon>Cherax</taxon>
    </lineage>
</organism>
<dbReference type="GO" id="GO:0008356">
    <property type="term" value="P:asymmetric cell division"/>
    <property type="evidence" value="ECO:0007669"/>
    <property type="project" value="InterPro"/>
</dbReference>
<dbReference type="InterPro" id="IPR038205">
    <property type="entry name" value="INSC_LBD_sf"/>
</dbReference>
<dbReference type="GO" id="GO:0008093">
    <property type="term" value="F:cytoskeletal anchor activity"/>
    <property type="evidence" value="ECO:0007669"/>
    <property type="project" value="TreeGrafter"/>
</dbReference>
<dbReference type="Proteomes" id="UP001445076">
    <property type="component" value="Unassembled WGS sequence"/>
</dbReference>
<feature type="compositionally biased region" description="Low complexity" evidence="1">
    <location>
        <begin position="493"/>
        <end position="505"/>
    </location>
</feature>
<feature type="compositionally biased region" description="Polar residues" evidence="1">
    <location>
        <begin position="368"/>
        <end position="385"/>
    </location>
</feature>
<dbReference type="SUPFAM" id="SSF48371">
    <property type="entry name" value="ARM repeat"/>
    <property type="match status" value="1"/>
</dbReference>
<feature type="compositionally biased region" description="Polar residues" evidence="1">
    <location>
        <begin position="249"/>
        <end position="268"/>
    </location>
</feature>
<evidence type="ECO:0000313" key="3">
    <source>
        <dbReference type="EMBL" id="KAK8743359.1"/>
    </source>
</evidence>
<dbReference type="GO" id="GO:0000132">
    <property type="term" value="P:establishment of mitotic spindle orientation"/>
    <property type="evidence" value="ECO:0007669"/>
    <property type="project" value="TreeGrafter"/>
</dbReference>
<dbReference type="EMBL" id="JARKIK010000025">
    <property type="protein sequence ID" value="KAK8743360.1"/>
    <property type="molecule type" value="Genomic_DNA"/>
</dbReference>
<reference evidence="3" key="2">
    <citation type="submission" date="2024-01" db="EMBL/GenBank/DDBJ databases">
        <authorList>
            <person name="He J."/>
            <person name="Wang M."/>
            <person name="Zheng J."/>
            <person name="Liu Z."/>
        </authorList>
    </citation>
    <scope>NUCLEOTIDE SEQUENCE</scope>
    <source>
        <strain evidence="3">ZL_2023a</strain>
        <tissue evidence="3">Muscle</tissue>
    </source>
</reference>
<comment type="caution">
    <text evidence="3">The sequence shown here is derived from an EMBL/GenBank/DDBJ whole genome shotgun (WGS) entry which is preliminary data.</text>
</comment>
<feature type="region of interest" description="Disordered" evidence="1">
    <location>
        <begin position="294"/>
        <end position="389"/>
    </location>
</feature>
<dbReference type="GO" id="GO:0045176">
    <property type="term" value="P:apical protein localization"/>
    <property type="evidence" value="ECO:0007669"/>
    <property type="project" value="TreeGrafter"/>
</dbReference>
<dbReference type="CDD" id="cd21966">
    <property type="entry name" value="INSC_LBD"/>
    <property type="match status" value="1"/>
</dbReference>
<gene>
    <name evidence="3" type="ORF">OTU49_001397</name>
</gene>
<dbReference type="EMBL" id="JARKIK010000025">
    <property type="protein sequence ID" value="KAK8743361.1"/>
    <property type="molecule type" value="Genomic_DNA"/>
</dbReference>
<dbReference type="InterPro" id="IPR016024">
    <property type="entry name" value="ARM-type_fold"/>
</dbReference>
<protein>
    <recommendedName>
        <fullName evidence="2">Protein inscuteable homologue C-terminal domain-containing protein</fullName>
    </recommendedName>
</protein>
<feature type="compositionally biased region" description="Basic and acidic residues" evidence="1">
    <location>
        <begin position="322"/>
        <end position="336"/>
    </location>
</feature>
<dbReference type="Gene3D" id="1.25.10.10">
    <property type="entry name" value="Leucine-rich Repeat Variant"/>
    <property type="match status" value="2"/>
</dbReference>
<evidence type="ECO:0000313" key="4">
    <source>
        <dbReference type="Proteomes" id="UP001445076"/>
    </source>
</evidence>
<feature type="non-terminal residue" evidence="3">
    <location>
        <position position="1"/>
    </location>
</feature>
<feature type="region of interest" description="Disordered" evidence="1">
    <location>
        <begin position="249"/>
        <end position="274"/>
    </location>
</feature>
<dbReference type="InterPro" id="IPR039921">
    <property type="entry name" value="Inscuteable"/>
</dbReference>
<feature type="compositionally biased region" description="Low complexity" evidence="1">
    <location>
        <begin position="352"/>
        <end position="367"/>
    </location>
</feature>
<dbReference type="PANTHER" id="PTHR21386:SF0">
    <property type="entry name" value="PROTEIN INSCUTEABLE HOMOLOG"/>
    <property type="match status" value="1"/>
</dbReference>
<feature type="compositionally biased region" description="Polar residues" evidence="1">
    <location>
        <begin position="183"/>
        <end position="203"/>
    </location>
</feature>
<feature type="compositionally biased region" description="Low complexity" evidence="1">
    <location>
        <begin position="91"/>
        <end position="108"/>
    </location>
</feature>
<dbReference type="InterPro" id="IPR000225">
    <property type="entry name" value="Armadillo"/>
</dbReference>
<dbReference type="Gene3D" id="6.20.200.10">
    <property type="entry name" value="Inscuteable LGN-binding domain"/>
    <property type="match status" value="1"/>
</dbReference>
<dbReference type="GO" id="GO:0045179">
    <property type="term" value="C:apical cortex"/>
    <property type="evidence" value="ECO:0007669"/>
    <property type="project" value="TreeGrafter"/>
</dbReference>
<feature type="region of interest" description="Disordered" evidence="1">
    <location>
        <begin position="484"/>
        <end position="508"/>
    </location>
</feature>
<evidence type="ECO:0000256" key="1">
    <source>
        <dbReference type="SAM" id="MobiDB-lite"/>
    </source>
</evidence>
<reference evidence="3 4" key="1">
    <citation type="journal article" date="2024" name="BMC Genomics">
        <title>Genome assembly of redclaw crayfish (Cherax quadricarinatus) provides insights into its immune adaptation and hypoxia tolerance.</title>
        <authorList>
            <person name="Liu Z."/>
            <person name="Zheng J."/>
            <person name="Li H."/>
            <person name="Fang K."/>
            <person name="Wang S."/>
            <person name="He J."/>
            <person name="Zhou D."/>
            <person name="Weng S."/>
            <person name="Chi M."/>
            <person name="Gu Z."/>
            <person name="He J."/>
            <person name="Li F."/>
            <person name="Wang M."/>
        </authorList>
    </citation>
    <scope>NUCLEOTIDE SEQUENCE [LARGE SCALE GENOMIC DNA]</scope>
    <source>
        <strain evidence="3">ZL_2023a</strain>
    </source>
</reference>
<keyword evidence="4" id="KW-1185">Reference proteome</keyword>
<dbReference type="EMBL" id="JARKIK010000025">
    <property type="protein sequence ID" value="KAK8743362.1"/>
    <property type="molecule type" value="Genomic_DNA"/>
</dbReference>
<accession>A0AAW0XUJ9</accession>
<sequence>GAGLSVGGRRDPPVSQSSPRVQREVKSNTPFKRTRSRVFYASQTESWAAGTNDATPKDKSLCKELSFSPPCVPTSVKAHDARTTPTSKVLTSSKSPTSRNTTTPRSSNIKSTFTSKIGVLHKISPLYRDSCKSNKDIRGGICEAAILETGEEACSSGEEAGEVSPGGSFRGSLRGSPSHRSQDSGYSDSGESTNAHNDSDGSPTTPPNIKHITRVYFGDSPEEACLYNDKIVCSPEFKTDQVSFPIISPTSLDSPGIESTISNQASPGSLSNGSLEELSEELEYKSVLEAAARRTGAVRKRSTNNTGSSSSPVVRRPQRRSNGTDKLVEHKLENRRPTPLKARRRWSAADLQQQQQQTIKQRKPQYQAATTPPVYTSRSTSTNDLPGSAPMGVAGRVGGAWSMDALDDPIPAWRVAGDTTTPPSRWRAAGNDSTITPLLPHYARRIRIHPVAIAKEMRNGSVDHWLKELSVLYESECMNTLQSKSLPGESAQSSTSSGSSSSTTSHAVRAIQRRAHAVSTEFARLCQRLEWLELGQVPLLAGSLVTHINTFLRDYTTQWTSADPDLLPQSSLGRQSKVIQQICERLKEVCSSDHQDHNTTRQVVQVVTALGHAFTKLVDLMLSREIRVVVRVLEEPKEEEVTSAVSHLTALGVDGGHICRLIARLGGVRGLLGVCLEPRLRHVRVAALRALATVCCVVDGIVELEKAGGVEVVAEVLCDEDCPEEERSEAAGVLAQITSPWVENTHRLSALHTHMRTIVQALTGLAQATRSAEIFLLASAALANLTFLDGGCVEAMKNAGTARVLLKAARDNPDISIFTKDQIATVLANLAGSRETAEEVVRCGGVTILLSLLNTRPAPSHRLPEVATAERVQQKSAIALSRLCKETTVARQVVELGGAERLVRLCKDDQERNHSDAVLVACLAALRKMASSLGSEELRGMDAAELVEPRLLDSFLTYSSRQESYV</sequence>
<feature type="region of interest" description="Disordered" evidence="1">
    <location>
        <begin position="69"/>
        <end position="109"/>
    </location>
</feature>
<feature type="region of interest" description="Disordered" evidence="1">
    <location>
        <begin position="1"/>
        <end position="37"/>
    </location>
</feature>
<evidence type="ECO:0000259" key="2">
    <source>
        <dbReference type="Pfam" id="PF19427"/>
    </source>
</evidence>
<dbReference type="AlphaFoldDB" id="A0AAW0XUJ9"/>
<feature type="domain" description="Protein inscuteable homologue C-terminal" evidence="2">
    <location>
        <begin position="514"/>
        <end position="966"/>
    </location>
</feature>